<gene>
    <name evidence="4" type="ORF">BSTOLATCC_MIC18980</name>
</gene>
<evidence type="ECO:0000256" key="2">
    <source>
        <dbReference type="ARBA" id="ARBA00023306"/>
    </source>
</evidence>
<feature type="compositionally biased region" description="Basic and acidic residues" evidence="3">
    <location>
        <begin position="514"/>
        <end position="531"/>
    </location>
</feature>
<dbReference type="GO" id="GO:0019888">
    <property type="term" value="F:protein phosphatase regulator activity"/>
    <property type="evidence" value="ECO:0007669"/>
    <property type="project" value="TreeGrafter"/>
</dbReference>
<dbReference type="AlphaFoldDB" id="A0AAU9IVK9"/>
<keyword evidence="2" id="KW-0131">Cell cycle</keyword>
<dbReference type="PANTHER" id="PTHR12634:SF8">
    <property type="entry name" value="FIERY MOUNTAIN, ISOFORM D"/>
    <property type="match status" value="1"/>
</dbReference>
<evidence type="ECO:0000256" key="1">
    <source>
        <dbReference type="ARBA" id="ARBA00006180"/>
    </source>
</evidence>
<dbReference type="PANTHER" id="PTHR12634">
    <property type="entry name" value="SIT4 YEAST -ASSOCIATING PROTEIN-RELATED"/>
    <property type="match status" value="1"/>
</dbReference>
<evidence type="ECO:0000313" key="5">
    <source>
        <dbReference type="Proteomes" id="UP001162131"/>
    </source>
</evidence>
<accession>A0AAU9IVK9</accession>
<feature type="region of interest" description="Disordered" evidence="3">
    <location>
        <begin position="481"/>
        <end position="531"/>
    </location>
</feature>
<evidence type="ECO:0000256" key="3">
    <source>
        <dbReference type="SAM" id="MobiDB-lite"/>
    </source>
</evidence>
<comment type="caution">
    <text evidence="4">The sequence shown here is derived from an EMBL/GenBank/DDBJ whole genome shotgun (WGS) entry which is preliminary data.</text>
</comment>
<keyword evidence="5" id="KW-1185">Reference proteome</keyword>
<protein>
    <submittedName>
        <fullName evidence="4">Uncharacterized protein</fullName>
    </submittedName>
</protein>
<dbReference type="Pfam" id="PF04499">
    <property type="entry name" value="SAPS"/>
    <property type="match status" value="2"/>
</dbReference>
<reference evidence="4" key="1">
    <citation type="submission" date="2021-09" db="EMBL/GenBank/DDBJ databases">
        <authorList>
            <consortium name="AG Swart"/>
            <person name="Singh M."/>
            <person name="Singh A."/>
            <person name="Seah K."/>
            <person name="Emmerich C."/>
        </authorList>
    </citation>
    <scope>NUCLEOTIDE SEQUENCE</scope>
    <source>
        <strain evidence="4">ATCC30299</strain>
    </source>
</reference>
<name>A0AAU9IVK9_9CILI</name>
<comment type="similarity">
    <text evidence="1">Belongs to the SAPS family.</text>
</comment>
<dbReference type="SUPFAM" id="SSF48371">
    <property type="entry name" value="ARM repeat"/>
    <property type="match status" value="1"/>
</dbReference>
<evidence type="ECO:0000313" key="4">
    <source>
        <dbReference type="EMBL" id="CAG9317738.1"/>
    </source>
</evidence>
<dbReference type="InterPro" id="IPR007587">
    <property type="entry name" value="SAPS"/>
</dbReference>
<feature type="compositionally biased region" description="Acidic residues" evidence="3">
    <location>
        <begin position="502"/>
        <end position="513"/>
    </location>
</feature>
<organism evidence="4 5">
    <name type="scientific">Blepharisma stoltei</name>
    <dbReference type="NCBI Taxonomy" id="1481888"/>
    <lineage>
        <taxon>Eukaryota</taxon>
        <taxon>Sar</taxon>
        <taxon>Alveolata</taxon>
        <taxon>Ciliophora</taxon>
        <taxon>Postciliodesmatophora</taxon>
        <taxon>Heterotrichea</taxon>
        <taxon>Heterotrichida</taxon>
        <taxon>Blepharismidae</taxon>
        <taxon>Blepharisma</taxon>
    </lineage>
</organism>
<dbReference type="Proteomes" id="UP001162131">
    <property type="component" value="Unassembled WGS sequence"/>
</dbReference>
<dbReference type="GO" id="GO:0019903">
    <property type="term" value="F:protein phosphatase binding"/>
    <property type="evidence" value="ECO:0007669"/>
    <property type="project" value="InterPro"/>
</dbReference>
<sequence>MVMGFGRARFRQSPPVFDKIFDKEGLTLEAVMDCDDDAVSELKFSNKKFLDFLDNAKIEILIDYMIVEPPEHLDAKLRYKYPYTACELLACGCPEINNRIVNENSLLERLYNYLSSQEGRNITSLGYVCKVFQSLLSTKAYEVLRFLHDEDRIDLAIRHFYSKSVADLIGRLLSCEEYGSTEFQDDLFSLIEKILFCISPENSVETVFNASNLLIELLSKKIEIKNWGYIFGHLLGDQCIEYVFKQVFEGNLIVKKEATKLLCSLINNVDIPDPEHSDDDSRIIDEEDQKIIVEMIKHTEQIESTLKNPEGTIKTTFNEEIPIVGEGKIRMIEILAAAIKIPSQRFNTILAESQIIQISTDLMFQSFWNSFLHQAYCKFIASILESKSDSLKLTLLSQAQLPHKLYELSQFQIISNQRCDIRKGHLGFATKIGNIVIENSSCTTVDNFLAKLDEWKNFVNDFLVPQNRLDCLELGGKPAETRSRFSSEQDYDLPESATSNVEETENKEQEEEAKEPAKEIEANELFEKNNRERDEYSDFNYWKPETKVKVDELEDL</sequence>
<dbReference type="EMBL" id="CAJZBQ010000018">
    <property type="protein sequence ID" value="CAG9317738.1"/>
    <property type="molecule type" value="Genomic_DNA"/>
</dbReference>
<dbReference type="InterPro" id="IPR016024">
    <property type="entry name" value="ARM-type_fold"/>
</dbReference>
<proteinExistence type="inferred from homology"/>